<keyword evidence="3" id="KW-1185">Reference proteome</keyword>
<organism evidence="2 3">
    <name type="scientific">Aestuariibaculum suncheonense</name>
    <dbReference type="NCBI Taxonomy" id="1028745"/>
    <lineage>
        <taxon>Bacteria</taxon>
        <taxon>Pseudomonadati</taxon>
        <taxon>Bacteroidota</taxon>
        <taxon>Flavobacteriia</taxon>
        <taxon>Flavobacteriales</taxon>
        <taxon>Flavobacteriaceae</taxon>
    </lineage>
</organism>
<dbReference type="InterPro" id="IPR008969">
    <property type="entry name" value="CarboxyPept-like_regulatory"/>
</dbReference>
<evidence type="ECO:0000313" key="3">
    <source>
        <dbReference type="Proteomes" id="UP000602057"/>
    </source>
</evidence>
<dbReference type="Proteomes" id="UP000602057">
    <property type="component" value="Unassembled WGS sequence"/>
</dbReference>
<keyword evidence="1" id="KW-0732">Signal</keyword>
<accession>A0A8J6Q4R2</accession>
<sequence length="501" mass="58001">MKRTYTFFFCMAYLSFSVSAQETLKATILDSLSQKPVPFATISTSNNFGVISNENGEFQINLNNKNDISLTIQCLGYENKSISASKFKDSLIILRPKSIELDEILVSNKHYTAEEIIEKVKENLLQNYSTEVTKSTLFSRTSFNTKMQKQVIDIEKSSIPELNQAFIDSVIHSLPKSNDYHIELLANLYTNNTSHSEKLDVIKASKLYNKDTEINLKSFETKLRDIAQKHIKRDSYLKIKSGWFGTKESIDSSFFETEEAKQSKSLLDEQETDENTRKELFLMSNKQAISNLINESFISEKSDLNFIHKSNKYEYQLLDYAFLNDDFVYKVSFTPKRSADYQGILYINTDDFAVVRVDYRNVKDLRSFSLLGFSFKAFQKEGTLIYGKNEDRSYSLRFAENTQGSNIGIKRPLKIVEKNKNTQGRRKQNELVSDIHFILSSFSKQVLVVFETDMISESEFNNFKENPRIKPTYLPKYDPNFWAGYNVIEPNQAIKDFKIME</sequence>
<protein>
    <submittedName>
        <fullName evidence="2">Carboxypeptidase-like regulatory domain-containing protein</fullName>
    </submittedName>
</protein>
<dbReference type="SUPFAM" id="SSF49464">
    <property type="entry name" value="Carboxypeptidase regulatory domain-like"/>
    <property type="match status" value="1"/>
</dbReference>
<dbReference type="GO" id="GO:0004180">
    <property type="term" value="F:carboxypeptidase activity"/>
    <property type="evidence" value="ECO:0007669"/>
    <property type="project" value="UniProtKB-KW"/>
</dbReference>
<feature type="chain" id="PRO_5035315098" evidence="1">
    <location>
        <begin position="21"/>
        <end position="501"/>
    </location>
</feature>
<gene>
    <name evidence="2" type="ORF">ICJ84_02220</name>
</gene>
<proteinExistence type="predicted"/>
<keyword evidence="2" id="KW-0378">Hydrolase</keyword>
<reference evidence="2" key="1">
    <citation type="journal article" date="2013" name="Int. J. Syst. Evol. Microbiol.">
        <title>Aestuariibaculum suncheonense gen. nov., sp. nov., a marine bacterium of the family Flavobacteriaceae isolated from a tidal flat and emended descriptions of the genera Gaetbulibacter and Tamlana.</title>
        <authorList>
            <person name="Jeong S.H."/>
            <person name="Park M.S."/>
            <person name="Jin H.M."/>
            <person name="Lee K."/>
            <person name="Park W."/>
            <person name="Jeon C.O."/>
        </authorList>
    </citation>
    <scope>NUCLEOTIDE SEQUENCE</scope>
    <source>
        <strain evidence="2">SC17</strain>
    </source>
</reference>
<reference evidence="2" key="2">
    <citation type="submission" date="2020-09" db="EMBL/GenBank/DDBJ databases">
        <authorList>
            <person name="Wu Z."/>
        </authorList>
    </citation>
    <scope>NUCLEOTIDE SEQUENCE</scope>
    <source>
        <strain evidence="2">SC17</strain>
    </source>
</reference>
<comment type="caution">
    <text evidence="2">The sequence shown here is derived from an EMBL/GenBank/DDBJ whole genome shotgun (WGS) entry which is preliminary data.</text>
</comment>
<keyword evidence="2" id="KW-0121">Carboxypeptidase</keyword>
<name>A0A8J6Q4R2_9FLAO</name>
<evidence type="ECO:0000313" key="2">
    <source>
        <dbReference type="EMBL" id="MBD0834244.1"/>
    </source>
</evidence>
<dbReference type="Pfam" id="PF13715">
    <property type="entry name" value="CarbopepD_reg_2"/>
    <property type="match status" value="1"/>
</dbReference>
<feature type="signal peptide" evidence="1">
    <location>
        <begin position="1"/>
        <end position="20"/>
    </location>
</feature>
<dbReference type="RefSeq" id="WP_188214726.1">
    <property type="nucleotide sequence ID" value="NZ_BAABGH010000004.1"/>
</dbReference>
<dbReference type="EMBL" id="JACVXC010000001">
    <property type="protein sequence ID" value="MBD0834244.1"/>
    <property type="molecule type" value="Genomic_DNA"/>
</dbReference>
<keyword evidence="2" id="KW-0645">Protease</keyword>
<dbReference type="AlphaFoldDB" id="A0A8J6Q4R2"/>
<evidence type="ECO:0000256" key="1">
    <source>
        <dbReference type="SAM" id="SignalP"/>
    </source>
</evidence>